<evidence type="ECO:0000313" key="11">
    <source>
        <dbReference type="Proteomes" id="UP000512184"/>
    </source>
</evidence>
<dbReference type="InterPro" id="IPR014721">
    <property type="entry name" value="Ribsml_uS5_D2-typ_fold_subgr"/>
</dbReference>
<dbReference type="Proteomes" id="UP000825134">
    <property type="component" value="Chromosome"/>
</dbReference>
<evidence type="ECO:0000256" key="7">
    <source>
        <dbReference type="HAMAP-Rule" id="MF_00227"/>
    </source>
</evidence>
<keyword evidence="5 7" id="KW-0378">Hydrolase</keyword>
<dbReference type="Pfam" id="PF00825">
    <property type="entry name" value="Ribonuclease_P"/>
    <property type="match status" value="1"/>
</dbReference>
<name>A0AAQ0J6N4_9CHLA</name>
<organism evidence="10 12">
    <name type="scientific">Chlamydia suis</name>
    <dbReference type="NCBI Taxonomy" id="83559"/>
    <lineage>
        <taxon>Bacteria</taxon>
        <taxon>Pseudomonadati</taxon>
        <taxon>Chlamydiota</taxon>
        <taxon>Chlamydiia</taxon>
        <taxon>Chlamydiales</taxon>
        <taxon>Chlamydiaceae</taxon>
        <taxon>Chlamydia/Chlamydophila group</taxon>
        <taxon>Chlamydia</taxon>
    </lineage>
</organism>
<dbReference type="EC" id="3.1.26.5" evidence="7 8"/>
<evidence type="ECO:0000313" key="10">
    <source>
        <dbReference type="EMBL" id="QYC74769.1"/>
    </source>
</evidence>
<dbReference type="PANTHER" id="PTHR33992:SF1">
    <property type="entry name" value="RIBONUCLEASE P PROTEIN COMPONENT"/>
    <property type="match status" value="1"/>
</dbReference>
<dbReference type="InterPro" id="IPR020539">
    <property type="entry name" value="RNase_P_CS"/>
</dbReference>
<dbReference type="GO" id="GO:0030677">
    <property type="term" value="C:ribonuclease P complex"/>
    <property type="evidence" value="ECO:0007669"/>
    <property type="project" value="TreeGrafter"/>
</dbReference>
<reference evidence="9 11" key="1">
    <citation type="submission" date="2019-01" db="EMBL/GenBank/DDBJ databases">
        <title>Whole genome sequencing and annotation enables comparative genome analysis that reveals unique features of the Chlamydia suis R19 Genome.</title>
        <authorList>
            <person name="Dimond Z.E."/>
        </authorList>
    </citation>
    <scope>NUCLEOTIDE SEQUENCE [LARGE SCALE GENOMIC DNA]</scope>
    <source>
        <strain evidence="9 11">R19</strain>
    </source>
</reference>
<dbReference type="InterPro" id="IPR000100">
    <property type="entry name" value="RNase_P"/>
</dbReference>
<keyword evidence="3 7" id="KW-0540">Nuclease</keyword>
<evidence type="ECO:0000256" key="3">
    <source>
        <dbReference type="ARBA" id="ARBA00022722"/>
    </source>
</evidence>
<dbReference type="GO" id="GO:0000049">
    <property type="term" value="F:tRNA binding"/>
    <property type="evidence" value="ECO:0007669"/>
    <property type="project" value="UniProtKB-UniRule"/>
</dbReference>
<dbReference type="SUPFAM" id="SSF54211">
    <property type="entry name" value="Ribosomal protein S5 domain 2-like"/>
    <property type="match status" value="1"/>
</dbReference>
<evidence type="ECO:0000313" key="9">
    <source>
        <dbReference type="EMBL" id="QHP83062.1"/>
    </source>
</evidence>
<keyword evidence="11" id="KW-1185">Reference proteome</keyword>
<comment type="subunit">
    <text evidence="7">Consists of a catalytic RNA component (M1 or rnpB) and a protein subunit.</text>
</comment>
<proteinExistence type="inferred from homology"/>
<comment type="function">
    <text evidence="1 7">RNaseP catalyzes the removal of the 5'-leader sequence from pre-tRNA to produce the mature 5'-terminus. It can also cleave other RNA substrates such as 4.5S RNA. The protein component plays an auxiliary but essential role in vivo by binding to the 5'-leader sequence and broadening the substrate specificity of the ribozyme.</text>
</comment>
<dbReference type="Proteomes" id="UP000512184">
    <property type="component" value="Chromosome"/>
</dbReference>
<evidence type="ECO:0000313" key="12">
    <source>
        <dbReference type="Proteomes" id="UP000825134"/>
    </source>
</evidence>
<dbReference type="PROSITE" id="PS00648">
    <property type="entry name" value="RIBONUCLEASE_P"/>
    <property type="match status" value="1"/>
</dbReference>
<dbReference type="EMBL" id="CP063185">
    <property type="protein sequence ID" value="QYC74769.1"/>
    <property type="molecule type" value="Genomic_DNA"/>
</dbReference>
<keyword evidence="4 7" id="KW-0255">Endonuclease</keyword>
<comment type="similarity">
    <text evidence="7">Belongs to the RnpA family.</text>
</comment>
<evidence type="ECO:0000256" key="6">
    <source>
        <dbReference type="ARBA" id="ARBA00022884"/>
    </source>
</evidence>
<evidence type="ECO:0000256" key="4">
    <source>
        <dbReference type="ARBA" id="ARBA00022759"/>
    </source>
</evidence>
<dbReference type="EMBL" id="CP035278">
    <property type="protein sequence ID" value="QHP83062.1"/>
    <property type="molecule type" value="Genomic_DNA"/>
</dbReference>
<evidence type="ECO:0000256" key="8">
    <source>
        <dbReference type="NCBIfam" id="TIGR00188"/>
    </source>
</evidence>
<dbReference type="InterPro" id="IPR020568">
    <property type="entry name" value="Ribosomal_Su5_D2-typ_SF"/>
</dbReference>
<accession>A0AAQ0J6N4</accession>
<comment type="catalytic activity">
    <reaction evidence="7">
        <text>Endonucleolytic cleavage of RNA, removing 5'-extranucleotides from tRNA precursor.</text>
        <dbReference type="EC" id="3.1.26.5"/>
    </reaction>
</comment>
<evidence type="ECO:0000256" key="1">
    <source>
        <dbReference type="ARBA" id="ARBA00002663"/>
    </source>
</evidence>
<dbReference type="HAMAP" id="MF_00227">
    <property type="entry name" value="RNase_P"/>
    <property type="match status" value="1"/>
</dbReference>
<evidence type="ECO:0000256" key="2">
    <source>
        <dbReference type="ARBA" id="ARBA00022694"/>
    </source>
</evidence>
<dbReference type="GO" id="GO:0001682">
    <property type="term" value="P:tRNA 5'-leader removal"/>
    <property type="evidence" value="ECO:0007669"/>
    <property type="project" value="UniProtKB-UniRule"/>
</dbReference>
<dbReference type="GO" id="GO:0042781">
    <property type="term" value="F:3'-tRNA processing endoribonuclease activity"/>
    <property type="evidence" value="ECO:0007669"/>
    <property type="project" value="TreeGrafter"/>
</dbReference>
<evidence type="ECO:0000256" key="5">
    <source>
        <dbReference type="ARBA" id="ARBA00022801"/>
    </source>
</evidence>
<reference evidence="10" key="2">
    <citation type="journal article" date="2021" name="Front. Microbiol.">
        <title>Generation of Tetracycline and Rifamycin Resistant Chlamydia Suis Recombinants.</title>
        <authorList>
            <person name="Marti H."/>
            <person name="Bommana S."/>
            <person name="Read T.D."/>
            <person name="Pesch T."/>
            <person name="Prahauser B."/>
            <person name="Dean D."/>
            <person name="Borel N."/>
        </authorList>
    </citation>
    <scope>NUCLEOTIDE SEQUENCE</scope>
    <source>
        <strain evidence="10">208.1</strain>
    </source>
</reference>
<dbReference type="GO" id="GO:0004526">
    <property type="term" value="F:ribonuclease P activity"/>
    <property type="evidence" value="ECO:0007669"/>
    <property type="project" value="UniProtKB-UniRule"/>
</dbReference>
<keyword evidence="2 7" id="KW-0819">tRNA processing</keyword>
<keyword evidence="6 7" id="KW-0694">RNA-binding</keyword>
<sequence>MHRLTLPKNARLLKRKQFIYIQRSGHCCRIGQATLRIIPSRHSGIRKVGITVSKKFGKAYQRNRFKRIVREAFRHVRADLPGCQVVVSPKGNTQPHFLKLSEELLRHIPEALSLVSASK</sequence>
<dbReference type="PANTHER" id="PTHR33992">
    <property type="entry name" value="RIBONUCLEASE P PROTEIN COMPONENT"/>
    <property type="match status" value="1"/>
</dbReference>
<protein>
    <recommendedName>
        <fullName evidence="7 8">Ribonuclease P protein component</fullName>
        <shortName evidence="7">RNase P protein</shortName>
        <shortName evidence="7">RNaseP protein</shortName>
        <ecNumber evidence="7 8">3.1.26.5</ecNumber>
    </recommendedName>
    <alternativeName>
        <fullName evidence="7">Protein C5</fullName>
    </alternativeName>
</protein>
<gene>
    <name evidence="7 9" type="primary">rnpA</name>
    <name evidence="9" type="ORF">Chls_187</name>
    <name evidence="10" type="ORF">INQ84_02115</name>
</gene>
<dbReference type="NCBIfam" id="TIGR00188">
    <property type="entry name" value="rnpA"/>
    <property type="match status" value="1"/>
</dbReference>
<dbReference type="RefSeq" id="WP_080124999.1">
    <property type="nucleotide sequence ID" value="NZ_CP035278.1"/>
</dbReference>
<dbReference type="Gene3D" id="3.30.230.10">
    <property type="match status" value="1"/>
</dbReference>
<dbReference type="AlphaFoldDB" id="A0AAQ0J6N4"/>